<sequence length="96" mass="10898">MERNSMNGKTMAHNGVDNWSPEKMQNQNNSQRLIRVRDVVSRTGISRPTVYRLMGERSFPEALKVGNMTLWVEGEVDAWVNARIADSRRKPAVIAA</sequence>
<dbReference type="Proteomes" id="UP000236220">
    <property type="component" value="Unassembled WGS sequence"/>
</dbReference>
<dbReference type="InterPro" id="IPR010260">
    <property type="entry name" value="AlpA"/>
</dbReference>
<protein>
    <submittedName>
        <fullName evidence="2">Prophage CP4-57 regulatory protein (AlpA)</fullName>
    </submittedName>
</protein>
<accession>A0A2K1Q3G0</accession>
<dbReference type="PANTHER" id="PTHR36154:SF1">
    <property type="entry name" value="DNA-BINDING TRANSCRIPTIONAL ACTIVATOR ALPA"/>
    <property type="match status" value="1"/>
</dbReference>
<reference evidence="2 3" key="1">
    <citation type="submission" date="2017-08" db="EMBL/GenBank/DDBJ databases">
        <title>Lysobacter sylvestris genome.</title>
        <authorList>
            <person name="Zhang D.-C."/>
            <person name="Albuquerque L."/>
            <person name="Franca L."/>
            <person name="Froufe H.J.C."/>
            <person name="Barroso C."/>
            <person name="Egas C."/>
            <person name="Da Costa M."/>
            <person name="Margesin R."/>
        </authorList>
    </citation>
    <scope>NUCLEOTIDE SEQUENCE [LARGE SCALE GENOMIC DNA]</scope>
    <source>
        <strain evidence="2 3">AM20-91</strain>
    </source>
</reference>
<dbReference type="Pfam" id="PF05930">
    <property type="entry name" value="Phage_AlpA"/>
    <property type="match status" value="1"/>
</dbReference>
<evidence type="ECO:0000313" key="2">
    <source>
        <dbReference type="EMBL" id="PNS09579.1"/>
    </source>
</evidence>
<name>A0A2K1Q3G0_9GAMM</name>
<dbReference type="RefSeq" id="WP_205756868.1">
    <property type="nucleotide sequence ID" value="NZ_NPZB01000001.1"/>
</dbReference>
<dbReference type="AlphaFoldDB" id="A0A2K1Q3G0"/>
<feature type="region of interest" description="Disordered" evidence="1">
    <location>
        <begin position="1"/>
        <end position="32"/>
    </location>
</feature>
<comment type="caution">
    <text evidence="2">The sequence shown here is derived from an EMBL/GenBank/DDBJ whole genome shotgun (WGS) entry which is preliminary data.</text>
</comment>
<dbReference type="Gene3D" id="1.10.238.160">
    <property type="match status" value="1"/>
</dbReference>
<proteinExistence type="predicted"/>
<dbReference type="PANTHER" id="PTHR36154">
    <property type="entry name" value="DNA-BINDING TRANSCRIPTIONAL ACTIVATOR ALPA"/>
    <property type="match status" value="1"/>
</dbReference>
<dbReference type="EMBL" id="NPZB01000001">
    <property type="protein sequence ID" value="PNS09579.1"/>
    <property type="molecule type" value="Genomic_DNA"/>
</dbReference>
<evidence type="ECO:0000256" key="1">
    <source>
        <dbReference type="SAM" id="MobiDB-lite"/>
    </source>
</evidence>
<keyword evidence="3" id="KW-1185">Reference proteome</keyword>
<organism evidence="2 3">
    <name type="scientific">Solilutibacter silvestris</name>
    <dbReference type="NCBI Taxonomy" id="1645665"/>
    <lineage>
        <taxon>Bacteria</taxon>
        <taxon>Pseudomonadati</taxon>
        <taxon>Pseudomonadota</taxon>
        <taxon>Gammaproteobacteria</taxon>
        <taxon>Lysobacterales</taxon>
        <taxon>Lysobacteraceae</taxon>
        <taxon>Solilutibacter</taxon>
    </lineage>
</organism>
<dbReference type="InterPro" id="IPR052931">
    <property type="entry name" value="Prophage_regulatory_activator"/>
</dbReference>
<evidence type="ECO:0000313" key="3">
    <source>
        <dbReference type="Proteomes" id="UP000236220"/>
    </source>
</evidence>
<gene>
    <name evidence="2" type="ORF">Lysil_1208</name>
</gene>
<feature type="compositionally biased region" description="Polar residues" evidence="1">
    <location>
        <begin position="23"/>
        <end position="32"/>
    </location>
</feature>